<protein>
    <recommendedName>
        <fullName evidence="4">Cytochrome bo(3) ubiquinol oxidase subunit 4</fullName>
    </recommendedName>
    <alternativeName>
        <fullName evidence="16">Cytochrome o ubiquinol oxidase subunit 4</fullName>
    </alternativeName>
    <alternativeName>
        <fullName evidence="13">Oxidase bo(3) subunit 4</fullName>
    </alternativeName>
    <alternativeName>
        <fullName evidence="14">Ubiquinol oxidase polypeptide IV</fullName>
    </alternativeName>
    <alternativeName>
        <fullName evidence="15">Ubiquinol oxidase subunit 4</fullName>
    </alternativeName>
</protein>
<evidence type="ECO:0000256" key="3">
    <source>
        <dbReference type="ARBA" id="ARBA00011700"/>
    </source>
</evidence>
<accession>A0A4D6YF25</accession>
<keyword evidence="5" id="KW-0813">Transport</keyword>
<evidence type="ECO:0000256" key="8">
    <source>
        <dbReference type="ARBA" id="ARBA00022982"/>
    </source>
</evidence>
<dbReference type="GO" id="GO:0009319">
    <property type="term" value="C:cytochrome o ubiquinol oxidase complex"/>
    <property type="evidence" value="ECO:0007669"/>
    <property type="project" value="TreeGrafter"/>
</dbReference>
<gene>
    <name evidence="18" type="primary">cyoD</name>
    <name evidence="18" type="ORF">D9V76_02400</name>
</gene>
<organism evidence="18 19">
    <name type="scientific">Buchnera aphidicola subsp. Rhopalosiphum padi</name>
    <dbReference type="NCBI Taxonomy" id="98793"/>
    <lineage>
        <taxon>Bacteria</taxon>
        <taxon>Pseudomonadati</taxon>
        <taxon>Pseudomonadota</taxon>
        <taxon>Gammaproteobacteria</taxon>
        <taxon>Enterobacterales</taxon>
        <taxon>Erwiniaceae</taxon>
        <taxon>Buchnera</taxon>
    </lineage>
</organism>
<evidence type="ECO:0000256" key="14">
    <source>
        <dbReference type="ARBA" id="ARBA00030211"/>
    </source>
</evidence>
<dbReference type="OrthoDB" id="2375888at2"/>
<evidence type="ECO:0000256" key="4">
    <source>
        <dbReference type="ARBA" id="ARBA00014689"/>
    </source>
</evidence>
<comment type="subcellular location">
    <subcellularLocation>
        <location evidence="1">Cell membrane</location>
        <topology evidence="1">Multi-pass membrane protein</topology>
    </subcellularLocation>
</comment>
<feature type="transmembrane region" description="Helical" evidence="17">
    <location>
        <begin position="20"/>
        <end position="41"/>
    </location>
</feature>
<evidence type="ECO:0000256" key="11">
    <source>
        <dbReference type="ARBA" id="ARBA00023136"/>
    </source>
</evidence>
<feature type="transmembrane region" description="Helical" evidence="17">
    <location>
        <begin position="47"/>
        <end position="66"/>
    </location>
</feature>
<comment type="function">
    <text evidence="12">Cytochrome bo(3) ubiquinol terminal oxidase is the component of the aerobic respiratory chain of E.coli that predominates when cells are grown at high aeration. Has proton pump activity across the membrane in addition to electron transfer, pumping 2 protons/electron.</text>
</comment>
<keyword evidence="11 17" id="KW-0472">Membrane</keyword>
<dbReference type="PANTHER" id="PTHR36835">
    <property type="entry name" value="CYTOCHROME BO(3) UBIQUINOL OXIDASE SUBUNIT 4"/>
    <property type="match status" value="1"/>
</dbReference>
<evidence type="ECO:0000256" key="13">
    <source>
        <dbReference type="ARBA" id="ARBA00030071"/>
    </source>
</evidence>
<evidence type="ECO:0000256" key="10">
    <source>
        <dbReference type="ARBA" id="ARBA00023002"/>
    </source>
</evidence>
<evidence type="ECO:0000313" key="18">
    <source>
        <dbReference type="EMBL" id="QCI25091.1"/>
    </source>
</evidence>
<evidence type="ECO:0000256" key="16">
    <source>
        <dbReference type="ARBA" id="ARBA00032185"/>
    </source>
</evidence>
<comment type="subunit">
    <text evidence="3">Heterooctamer of two A chains, two B chains, two C chains and two D chains.</text>
</comment>
<dbReference type="RefSeq" id="WP_158337453.1">
    <property type="nucleotide sequence ID" value="NZ_CP034858.1"/>
</dbReference>
<evidence type="ECO:0000256" key="15">
    <source>
        <dbReference type="ARBA" id="ARBA00031887"/>
    </source>
</evidence>
<dbReference type="Proteomes" id="UP000298688">
    <property type="component" value="Chromosome"/>
</dbReference>
<dbReference type="GO" id="GO:0005886">
    <property type="term" value="C:plasma membrane"/>
    <property type="evidence" value="ECO:0007669"/>
    <property type="project" value="UniProtKB-SubCell"/>
</dbReference>
<dbReference type="GO" id="GO:0015990">
    <property type="term" value="P:electron transport coupled proton transport"/>
    <property type="evidence" value="ECO:0007669"/>
    <property type="project" value="InterPro"/>
</dbReference>
<keyword evidence="8" id="KW-0249">Electron transport</keyword>
<dbReference type="PANTHER" id="PTHR36835:SF1">
    <property type="entry name" value="CYTOCHROME BO(3) UBIQUINOL OXIDASE SUBUNIT 4"/>
    <property type="match status" value="1"/>
</dbReference>
<keyword evidence="10" id="KW-0560">Oxidoreductase</keyword>
<evidence type="ECO:0000256" key="9">
    <source>
        <dbReference type="ARBA" id="ARBA00022989"/>
    </source>
</evidence>
<dbReference type="InterPro" id="IPR014210">
    <property type="entry name" value="Cyt_o_ubiqinol_oxidase_su4"/>
</dbReference>
<evidence type="ECO:0000313" key="19">
    <source>
        <dbReference type="Proteomes" id="UP000298688"/>
    </source>
</evidence>
<dbReference type="GO" id="GO:0009486">
    <property type="term" value="F:cytochrome bo3 ubiquinol oxidase activity"/>
    <property type="evidence" value="ECO:0007669"/>
    <property type="project" value="InterPro"/>
</dbReference>
<evidence type="ECO:0000256" key="7">
    <source>
        <dbReference type="ARBA" id="ARBA00022692"/>
    </source>
</evidence>
<evidence type="ECO:0000256" key="1">
    <source>
        <dbReference type="ARBA" id="ARBA00004651"/>
    </source>
</evidence>
<reference evidence="18 19" key="2">
    <citation type="submission" date="2019-05" db="EMBL/GenBank/DDBJ databases">
        <title>Genome evolution of the obligate endosymbiont Buchnera aphidicola.</title>
        <authorList>
            <person name="Moran N.A."/>
        </authorList>
    </citation>
    <scope>NUCLEOTIDE SEQUENCE [LARGE SCALE GENOMIC DNA]</scope>
    <source>
        <strain evidence="18 19">Rpa</strain>
    </source>
</reference>
<evidence type="ECO:0000256" key="17">
    <source>
        <dbReference type="SAM" id="Phobius"/>
    </source>
</evidence>
<keyword evidence="6" id="KW-1003">Cell membrane</keyword>
<evidence type="ECO:0000256" key="12">
    <source>
        <dbReference type="ARBA" id="ARBA00025694"/>
    </source>
</evidence>
<dbReference type="GO" id="GO:0015078">
    <property type="term" value="F:proton transmembrane transporter activity"/>
    <property type="evidence" value="ECO:0007669"/>
    <property type="project" value="TreeGrafter"/>
</dbReference>
<name>A0A4D6YF25_BUCRP</name>
<keyword evidence="9 17" id="KW-1133">Transmembrane helix</keyword>
<sequence>MNKCEKIKNNFNKEIKSYIVGFLFSLFLTIIPFFCTLNHLFSRKVNFFVILLCAFSQIIVHFVFFLHLSFSKKNSWNIISLLFVLIIIFIIVFGSVWIMYNLNHHLMF</sequence>
<dbReference type="EMBL" id="CP034858">
    <property type="protein sequence ID" value="QCI25091.1"/>
    <property type="molecule type" value="Genomic_DNA"/>
</dbReference>
<dbReference type="GO" id="GO:0019646">
    <property type="term" value="P:aerobic electron transport chain"/>
    <property type="evidence" value="ECO:0007669"/>
    <property type="project" value="TreeGrafter"/>
</dbReference>
<evidence type="ECO:0000256" key="2">
    <source>
        <dbReference type="ARBA" id="ARBA00008079"/>
    </source>
</evidence>
<dbReference type="Pfam" id="PF03626">
    <property type="entry name" value="COX4_pro"/>
    <property type="match status" value="1"/>
</dbReference>
<dbReference type="InterPro" id="IPR050968">
    <property type="entry name" value="Cytochrome_c_oxidase_bac_sub4"/>
</dbReference>
<proteinExistence type="inferred from homology"/>
<keyword evidence="7 17" id="KW-0812">Transmembrane</keyword>
<dbReference type="InterPro" id="IPR005171">
    <property type="entry name" value="Cyt_c_oxidase_su4_prok"/>
</dbReference>
<reference evidence="18 19" key="1">
    <citation type="submission" date="2018-12" db="EMBL/GenBank/DDBJ databases">
        <authorList>
            <person name="Chong R.A."/>
        </authorList>
    </citation>
    <scope>NUCLEOTIDE SEQUENCE [LARGE SCALE GENOMIC DNA]</scope>
    <source>
        <strain evidence="18 19">Rpa</strain>
    </source>
</reference>
<feature type="transmembrane region" description="Helical" evidence="17">
    <location>
        <begin position="78"/>
        <end position="100"/>
    </location>
</feature>
<evidence type="ECO:0000256" key="6">
    <source>
        <dbReference type="ARBA" id="ARBA00022475"/>
    </source>
</evidence>
<evidence type="ECO:0000256" key="5">
    <source>
        <dbReference type="ARBA" id="ARBA00022448"/>
    </source>
</evidence>
<dbReference type="AlphaFoldDB" id="A0A4D6YF25"/>
<dbReference type="NCBIfam" id="TIGR02847">
    <property type="entry name" value="CyoD"/>
    <property type="match status" value="1"/>
</dbReference>
<comment type="similarity">
    <text evidence="2">Belongs to the cytochrome c oxidase bacterial subunit 4 family.</text>
</comment>